<dbReference type="InterPro" id="IPR023485">
    <property type="entry name" value="Ptyr_pPase"/>
</dbReference>
<evidence type="ECO:0000313" key="7">
    <source>
        <dbReference type="Proteomes" id="UP000092482"/>
    </source>
</evidence>
<evidence type="ECO:0000313" key="6">
    <source>
        <dbReference type="EMBL" id="ANS78676.1"/>
    </source>
</evidence>
<dbReference type="PRINTS" id="PR00719">
    <property type="entry name" value="LMWPTPASE"/>
</dbReference>
<comment type="similarity">
    <text evidence="1">Belongs to the low molecular weight phosphotyrosine protein phosphatase family.</text>
</comment>
<reference evidence="6 7" key="1">
    <citation type="submission" date="2016-03" db="EMBL/GenBank/DDBJ databases">
        <title>Shallow-sea hydrothermal system.</title>
        <authorList>
            <person name="Tang K."/>
        </authorList>
    </citation>
    <scope>NUCLEOTIDE SEQUENCE [LARGE SCALE GENOMIC DNA]</scope>
    <source>
        <strain evidence="6 7">JLT9</strain>
    </source>
</reference>
<dbReference type="SMART" id="SM00226">
    <property type="entry name" value="LMWPc"/>
    <property type="match status" value="1"/>
</dbReference>
<dbReference type="Pfam" id="PF01451">
    <property type="entry name" value="LMWPc"/>
    <property type="match status" value="1"/>
</dbReference>
<dbReference type="Proteomes" id="UP000092482">
    <property type="component" value="Chromosome"/>
</dbReference>
<gene>
    <name evidence="6" type="ORF">SGUI_1280</name>
</gene>
<evidence type="ECO:0000256" key="2">
    <source>
        <dbReference type="ARBA" id="ARBA00022801"/>
    </source>
</evidence>
<dbReference type="RefSeq" id="WP_066637798.1">
    <property type="nucleotide sequence ID" value="NZ_CP014989.1"/>
</dbReference>
<dbReference type="EMBL" id="CP014989">
    <property type="protein sequence ID" value="ANS78676.1"/>
    <property type="molecule type" value="Genomic_DNA"/>
</dbReference>
<name>A0A1B1NB70_9MICO</name>
<keyword evidence="2 6" id="KW-0378">Hydrolase</keyword>
<dbReference type="InterPro" id="IPR050438">
    <property type="entry name" value="LMW_PTPase"/>
</dbReference>
<dbReference type="Gene3D" id="3.40.50.2300">
    <property type="match status" value="1"/>
</dbReference>
<evidence type="ECO:0000256" key="3">
    <source>
        <dbReference type="ARBA" id="ARBA00022912"/>
    </source>
</evidence>
<accession>A0A1B1NB70</accession>
<dbReference type="GO" id="GO:0004725">
    <property type="term" value="F:protein tyrosine phosphatase activity"/>
    <property type="evidence" value="ECO:0007669"/>
    <property type="project" value="UniProtKB-EC"/>
</dbReference>
<evidence type="ECO:0000256" key="4">
    <source>
        <dbReference type="PIRSR" id="PIRSR617867-1"/>
    </source>
</evidence>
<dbReference type="AlphaFoldDB" id="A0A1B1NB70"/>
<organism evidence="6 7">
    <name type="scientific">Serinicoccus hydrothermalis</name>
    <dbReference type="NCBI Taxonomy" id="1758689"/>
    <lineage>
        <taxon>Bacteria</taxon>
        <taxon>Bacillati</taxon>
        <taxon>Actinomycetota</taxon>
        <taxon>Actinomycetes</taxon>
        <taxon>Micrococcales</taxon>
        <taxon>Ornithinimicrobiaceae</taxon>
        <taxon>Serinicoccus</taxon>
    </lineage>
</organism>
<feature type="domain" description="Phosphotyrosine protein phosphatase I" evidence="5">
    <location>
        <begin position="4"/>
        <end position="185"/>
    </location>
</feature>
<protein>
    <submittedName>
        <fullName evidence="6">Low molecular weight protein-tyrosine-phosphatase Wzb</fullName>
        <ecNumber evidence="6">3.1.3.48</ecNumber>
    </submittedName>
</protein>
<dbReference type="STRING" id="1758689.SGUI_1280"/>
<dbReference type="PANTHER" id="PTHR11717:SF31">
    <property type="entry name" value="LOW MOLECULAR WEIGHT PROTEIN-TYROSINE-PHOSPHATASE ETP-RELATED"/>
    <property type="match status" value="1"/>
</dbReference>
<dbReference type="KEGG" id="serj:SGUI_1280"/>
<evidence type="ECO:0000256" key="1">
    <source>
        <dbReference type="ARBA" id="ARBA00011063"/>
    </source>
</evidence>
<evidence type="ECO:0000259" key="5">
    <source>
        <dbReference type="SMART" id="SM00226"/>
    </source>
</evidence>
<feature type="active site" description="Nucleophile" evidence="4">
    <location>
        <position position="10"/>
    </location>
</feature>
<dbReference type="OrthoDB" id="9784339at2"/>
<dbReference type="SUPFAM" id="SSF52788">
    <property type="entry name" value="Phosphotyrosine protein phosphatases I"/>
    <property type="match status" value="1"/>
</dbReference>
<dbReference type="EC" id="3.1.3.48" evidence="6"/>
<keyword evidence="7" id="KW-1185">Reference proteome</keyword>
<dbReference type="PANTHER" id="PTHR11717">
    <property type="entry name" value="LOW MOLECULAR WEIGHT PROTEIN TYROSINE PHOSPHATASE"/>
    <property type="match status" value="1"/>
</dbReference>
<dbReference type="InterPro" id="IPR036196">
    <property type="entry name" value="Ptyr_pPase_sf"/>
</dbReference>
<dbReference type="InterPro" id="IPR017867">
    <property type="entry name" value="Tyr_phospatase_low_mol_wt"/>
</dbReference>
<keyword evidence="3" id="KW-0904">Protein phosphatase</keyword>
<feature type="active site" evidence="4">
    <location>
        <position position="16"/>
    </location>
</feature>
<sequence>MSAPTILTVCTGNVCRSPLLERMLQRDVDGAHGPGRVAVRSAGTGALVGAPMDERSAEILVGLGGDPTGFVARRLTAELVSDAALVLAATPTHRSQVVQLDPRALRRTFTAQEFAGLVAAVPDEDLPTWEEPATALAELCTAARAARGAATRPAGEGLVDPYRQPDAVYDRLRAQVVELRPLLARGLAR</sequence>
<proteinExistence type="inferred from homology"/>